<dbReference type="RefSeq" id="WP_125259362.1">
    <property type="nucleotide sequence ID" value="NZ_CP114280.1"/>
</dbReference>
<reference evidence="1 2" key="1">
    <citation type="submission" date="2022-12" db="EMBL/GenBank/DDBJ databases">
        <title>Complete genome sequencing of Dickeya lacustris type strain LMG30899.</title>
        <authorList>
            <person name="Dobhal S."/>
            <person name="Arizala D."/>
            <person name="Arif M."/>
        </authorList>
    </citation>
    <scope>NUCLEOTIDE SEQUENCE [LARGE SCALE GENOMIC DNA]</scope>
    <source>
        <strain evidence="1 2">LMG30899</strain>
    </source>
</reference>
<accession>A0ABY8G7I1</accession>
<evidence type="ECO:0000313" key="2">
    <source>
        <dbReference type="Proteomes" id="UP001219630"/>
    </source>
</evidence>
<protein>
    <submittedName>
        <fullName evidence="1">Uncharacterized protein</fullName>
    </submittedName>
</protein>
<sequence length="77" mass="8213">MGQTVVLEPVPAGWHSHEMAMLAWSVPGEAIAQPEVEATSPTLFGISEYPVTSPMMTLAARAADVTVVFHGALRHDN</sequence>
<evidence type="ECO:0000313" key="1">
    <source>
        <dbReference type="EMBL" id="WFN55924.1"/>
    </source>
</evidence>
<dbReference type="EMBL" id="CP114280">
    <property type="protein sequence ID" value="WFN55924.1"/>
    <property type="molecule type" value="Genomic_DNA"/>
</dbReference>
<keyword evidence="2" id="KW-1185">Reference proteome</keyword>
<proteinExistence type="predicted"/>
<organism evidence="1 2">
    <name type="scientific">Dickeya lacustris</name>
    <dbReference type="NCBI Taxonomy" id="2259638"/>
    <lineage>
        <taxon>Bacteria</taxon>
        <taxon>Pseudomonadati</taxon>
        <taxon>Pseudomonadota</taxon>
        <taxon>Gammaproteobacteria</taxon>
        <taxon>Enterobacterales</taxon>
        <taxon>Pectobacteriaceae</taxon>
        <taxon>Dickeya</taxon>
    </lineage>
</organism>
<name>A0ABY8G7I1_9GAMM</name>
<gene>
    <name evidence="1" type="ORF">O1Q98_00905</name>
</gene>
<dbReference type="Proteomes" id="UP001219630">
    <property type="component" value="Chromosome"/>
</dbReference>